<feature type="domain" description="DUF4185" evidence="2">
    <location>
        <begin position="209"/>
        <end position="358"/>
    </location>
</feature>
<dbReference type="Pfam" id="PF13810">
    <property type="entry name" value="DUF4185"/>
    <property type="match status" value="1"/>
</dbReference>
<accession>A0A1I5CBE3</accession>
<dbReference type="InterPro" id="IPR025442">
    <property type="entry name" value="DUF4185"/>
</dbReference>
<evidence type="ECO:0000313" key="4">
    <source>
        <dbReference type="Proteomes" id="UP000183642"/>
    </source>
</evidence>
<dbReference type="Proteomes" id="UP000183642">
    <property type="component" value="Unassembled WGS sequence"/>
</dbReference>
<evidence type="ECO:0000259" key="2">
    <source>
        <dbReference type="Pfam" id="PF13810"/>
    </source>
</evidence>
<dbReference type="AlphaFoldDB" id="A0A1I5CBE3"/>
<dbReference type="EMBL" id="FOWE01000001">
    <property type="protein sequence ID" value="SFN84287.1"/>
    <property type="molecule type" value="Genomic_DNA"/>
</dbReference>
<keyword evidence="1" id="KW-0732">Signal</keyword>
<feature type="signal peptide" evidence="1">
    <location>
        <begin position="1"/>
        <end position="24"/>
    </location>
</feature>
<dbReference type="RefSeq" id="WP_143107964.1">
    <property type="nucleotide sequence ID" value="NZ_FOWE01000001.1"/>
</dbReference>
<proteinExistence type="predicted"/>
<evidence type="ECO:0000313" key="3">
    <source>
        <dbReference type="EMBL" id="SFN84287.1"/>
    </source>
</evidence>
<feature type="chain" id="PRO_5010180388" description="DUF4185 domain-containing protein" evidence="1">
    <location>
        <begin position="25"/>
        <end position="385"/>
    </location>
</feature>
<reference evidence="4" key="1">
    <citation type="submission" date="2016-10" db="EMBL/GenBank/DDBJ databases">
        <authorList>
            <person name="Varghese N."/>
            <person name="Submissions S."/>
        </authorList>
    </citation>
    <scope>NUCLEOTIDE SEQUENCE [LARGE SCALE GENOMIC DNA]</scope>
    <source>
        <strain evidence="4">DSM 43161</strain>
    </source>
</reference>
<organism evidence="3 4">
    <name type="scientific">Geodermatophilus obscurus</name>
    <dbReference type="NCBI Taxonomy" id="1861"/>
    <lineage>
        <taxon>Bacteria</taxon>
        <taxon>Bacillati</taxon>
        <taxon>Actinomycetota</taxon>
        <taxon>Actinomycetes</taxon>
        <taxon>Geodermatophilales</taxon>
        <taxon>Geodermatophilaceae</taxon>
        <taxon>Geodermatophilus</taxon>
    </lineage>
</organism>
<protein>
    <recommendedName>
        <fullName evidence="2">DUF4185 domain-containing protein</fullName>
    </recommendedName>
</protein>
<gene>
    <name evidence="3" type="ORF">SAMN05660359_00211</name>
</gene>
<evidence type="ECO:0000256" key="1">
    <source>
        <dbReference type="SAM" id="SignalP"/>
    </source>
</evidence>
<keyword evidence="4" id="KW-1185">Reference proteome</keyword>
<name>A0A1I5CBE3_9ACTN</name>
<sequence length="385" mass="40424">MPRRCSALLALTLLLTGCADPGPADDGPRPYRLEPACPPAGSPPLASADLVNQVVARGDLPYWQAGDVGASARLSDGRLVWVFGDTVRAGDVTPRLVANSLLVTSGTCVSQLLPPGNGPVVPDVSGDVVRWPMSVVVLPPTEGLADAGVDDVVVVLCARTERGDGSGGALDFRFRGTTAAVFTVRAGEAPQPLEVLELTPDDTSEQQVNWGAAATVSGDWYHVYGTRLTGEPFEFGRELYVARIPVADPADRGTWRFWDGTRWQPDIAAAAPVLAADGGVSQTLSVDEVDGTWVAVSKRGGDLADFVWTWTAPGPTGPWAPSRALPAPAGYDTGVLTYAPLAHPEVPLSSGGLLVSVSRNTTDLAQLLARPEVGRPLFAEIPRPR</sequence>
<dbReference type="PROSITE" id="PS51257">
    <property type="entry name" value="PROKAR_LIPOPROTEIN"/>
    <property type="match status" value="1"/>
</dbReference>
<dbReference type="OrthoDB" id="284233at2"/>